<evidence type="ECO:0000313" key="15">
    <source>
        <dbReference type="Proteomes" id="UP000242474"/>
    </source>
</evidence>
<feature type="transmembrane region" description="Helical" evidence="11">
    <location>
        <begin position="519"/>
        <end position="543"/>
    </location>
</feature>
<proteinExistence type="inferred from homology"/>
<feature type="transmembrane region" description="Helical" evidence="11">
    <location>
        <begin position="333"/>
        <end position="352"/>
    </location>
</feature>
<evidence type="ECO:0000259" key="12">
    <source>
        <dbReference type="PROSITE" id="PS50893"/>
    </source>
</evidence>
<keyword evidence="7" id="KW-0067">ATP-binding</keyword>
<gene>
    <name evidence="14" type="ORF">COEREDRAFT_74591</name>
</gene>
<evidence type="ECO:0000259" key="13">
    <source>
        <dbReference type="PROSITE" id="PS50929"/>
    </source>
</evidence>
<keyword evidence="14" id="KW-0378">Hydrolase</keyword>
<name>A0A2G5B9M3_COERN</name>
<feature type="transmembrane region" description="Helical" evidence="11">
    <location>
        <begin position="94"/>
        <end position="116"/>
    </location>
</feature>
<evidence type="ECO:0000256" key="9">
    <source>
        <dbReference type="ARBA" id="ARBA00023136"/>
    </source>
</evidence>
<feature type="domain" description="ABC transmembrane type-1" evidence="13">
    <location>
        <begin position="354"/>
        <end position="582"/>
    </location>
</feature>
<feature type="transmembrane region" description="Helical" evidence="11">
    <location>
        <begin position="439"/>
        <end position="466"/>
    </location>
</feature>
<evidence type="ECO:0000256" key="8">
    <source>
        <dbReference type="ARBA" id="ARBA00022989"/>
    </source>
</evidence>
<dbReference type="InterPro" id="IPR011527">
    <property type="entry name" value="ABC1_TM_dom"/>
</dbReference>
<keyword evidence="4 11" id="KW-0812">Transmembrane</keyword>
<feature type="transmembrane region" description="Helical" evidence="11">
    <location>
        <begin position="128"/>
        <end position="146"/>
    </location>
</feature>
<feature type="domain" description="ABC transporter" evidence="12">
    <location>
        <begin position="1275"/>
        <end position="1509"/>
    </location>
</feature>
<dbReference type="Pfam" id="PF24357">
    <property type="entry name" value="TMD0_ABC"/>
    <property type="match status" value="1"/>
</dbReference>
<keyword evidence="3" id="KW-0813">Transport</keyword>
<dbReference type="PANTHER" id="PTHR24223:SF443">
    <property type="entry name" value="MULTIDRUG-RESISTANCE LIKE PROTEIN 1, ISOFORM I"/>
    <property type="match status" value="1"/>
</dbReference>
<keyword evidence="8 11" id="KW-1133">Transmembrane helix</keyword>
<feature type="domain" description="ABC transmembrane type-1" evidence="13">
    <location>
        <begin position="949"/>
        <end position="1237"/>
    </location>
</feature>
<dbReference type="FunFam" id="3.40.50.300:FF:000997">
    <property type="entry name" value="Multidrug resistance-associated protein 1"/>
    <property type="match status" value="1"/>
</dbReference>
<dbReference type="GO" id="GO:0005524">
    <property type="term" value="F:ATP binding"/>
    <property type="evidence" value="ECO:0007669"/>
    <property type="project" value="UniProtKB-KW"/>
</dbReference>
<dbReference type="PROSITE" id="PS50893">
    <property type="entry name" value="ABC_TRANSPORTER_2"/>
    <property type="match status" value="2"/>
</dbReference>
<protein>
    <submittedName>
        <fullName evidence="14">P-loop containing nucleoside triphosphate hydrolase protein</fullName>
    </submittedName>
</protein>
<dbReference type="Pfam" id="PF00664">
    <property type="entry name" value="ABC_membrane"/>
    <property type="match status" value="2"/>
</dbReference>
<dbReference type="InterPro" id="IPR056227">
    <property type="entry name" value="TMD0_ABC"/>
</dbReference>
<dbReference type="InterPro" id="IPR017871">
    <property type="entry name" value="ABC_transporter-like_CS"/>
</dbReference>
<dbReference type="EMBL" id="KZ303505">
    <property type="protein sequence ID" value="PIA15690.1"/>
    <property type="molecule type" value="Genomic_DNA"/>
</dbReference>
<dbReference type="GO" id="GO:0140359">
    <property type="term" value="F:ABC-type transporter activity"/>
    <property type="evidence" value="ECO:0007669"/>
    <property type="project" value="InterPro"/>
</dbReference>
<dbReference type="InterPro" id="IPR003593">
    <property type="entry name" value="AAA+_ATPase"/>
</dbReference>
<evidence type="ECO:0000256" key="5">
    <source>
        <dbReference type="ARBA" id="ARBA00022737"/>
    </source>
</evidence>
<feature type="region of interest" description="Disordered" evidence="10">
    <location>
        <begin position="853"/>
        <end position="911"/>
    </location>
</feature>
<dbReference type="OrthoDB" id="6500128at2759"/>
<dbReference type="InterPro" id="IPR003439">
    <property type="entry name" value="ABC_transporter-like_ATP-bd"/>
</dbReference>
<keyword evidence="6" id="KW-0547">Nucleotide-binding</keyword>
<dbReference type="STRING" id="763665.A0A2G5B9M3"/>
<feature type="compositionally biased region" description="Polar residues" evidence="10">
    <location>
        <begin position="867"/>
        <end position="879"/>
    </location>
</feature>
<evidence type="ECO:0000256" key="2">
    <source>
        <dbReference type="ARBA" id="ARBA00009726"/>
    </source>
</evidence>
<keyword evidence="5" id="KW-0677">Repeat</keyword>
<feature type="transmembrane region" description="Helical" evidence="11">
    <location>
        <begin position="989"/>
        <end position="1007"/>
    </location>
</feature>
<dbReference type="Pfam" id="PF00005">
    <property type="entry name" value="ABC_tran"/>
    <property type="match status" value="2"/>
</dbReference>
<feature type="transmembrane region" description="Helical" evidence="11">
    <location>
        <begin position="291"/>
        <end position="313"/>
    </location>
</feature>
<dbReference type="PROSITE" id="PS00211">
    <property type="entry name" value="ABC_TRANSPORTER_1"/>
    <property type="match status" value="2"/>
</dbReference>
<dbReference type="PROSITE" id="PS50929">
    <property type="entry name" value="ABC_TM1F"/>
    <property type="match status" value="2"/>
</dbReference>
<feature type="transmembrane region" description="Helical" evidence="11">
    <location>
        <begin position="59"/>
        <end position="82"/>
    </location>
</feature>
<dbReference type="CDD" id="cd03244">
    <property type="entry name" value="ABCC_MRP_domain2"/>
    <property type="match status" value="1"/>
</dbReference>
<dbReference type="CDD" id="cd18580">
    <property type="entry name" value="ABC_6TM_ABCC_D2"/>
    <property type="match status" value="1"/>
</dbReference>
<evidence type="ECO:0000256" key="1">
    <source>
        <dbReference type="ARBA" id="ARBA00004128"/>
    </source>
</evidence>
<feature type="transmembrane region" description="Helical" evidence="11">
    <location>
        <begin position="158"/>
        <end position="176"/>
    </location>
</feature>
<feature type="transmembrane region" description="Helical" evidence="11">
    <location>
        <begin position="26"/>
        <end position="47"/>
    </location>
</feature>
<dbReference type="CDD" id="cd03250">
    <property type="entry name" value="ABCC_MRP_domain1"/>
    <property type="match status" value="1"/>
</dbReference>
<dbReference type="GO" id="GO:0000329">
    <property type="term" value="C:fungal-type vacuole membrane"/>
    <property type="evidence" value="ECO:0007669"/>
    <property type="project" value="UniProtKB-ARBA"/>
</dbReference>
<evidence type="ECO:0000256" key="4">
    <source>
        <dbReference type="ARBA" id="ARBA00022692"/>
    </source>
</evidence>
<dbReference type="InterPro" id="IPR044746">
    <property type="entry name" value="ABCC_6TM_D1"/>
</dbReference>
<sequence length="1516" mass="169565">MTGVCLSSEGWGPISPTNPAHLTTCFQHGFLTPTLNMLFLVTAAVRMRRLNSMPPLPTVLVTVWIFSAKMVLSIAALLISTAEFIAMAMQFPYVNIYTCSLALQTVAVAVAVCLHYKEQFHNRIASTPLLLFWLFSILLSLLRLRTAVSVDYSNDFDILVPPIALFVVTALALFVFECQPKPHELFDISADDVDDVDNSGFGKLEDSDDDYCTSGSPEERANVFSRYTYTWVESLLQKGYREQLHLGDIWKLTGQYRPDVVHARFQHNWQKELRSGNPSLFRATARTYWPIWVLAAIHEMLRTISLFARFLITSRLIEFAANYGTDQGSPIEYGYFYAVALFIMSCELNNALRLRRTHAQRLKTFIRTSYMTAVYQKTLTLSNDARQKYDIGSIVTHMSIDSENIATFFESSQGIWCGPLVIIFCLFGLYQLLGWSTLVGIIIMLACMPIVSRIARIISTCSKLLMGYRGQRMKIMNEVITGIQVIKMYAWELPFIQKISNVRIKLELSIIRKNNVLKALLQSTTTLVPFLVSLATFGAYSLFDNKTHGPLDARLVFIGMPLLNIIRLSLTKVPQIIPNISTAMASLRRLSDFLTASEIDFCAIDRQPYNRDSLDSNADDVLVSITNATFKWSLADTFELRDINMQCKRTEVVAVIGRVGSGKSSLLSAILGDIIKCSGNITVRGNIAYVAQQLWILNATLRDNILFGSAIDRDFYDQVIEACALRHDIDALSAGDMTEIGERGITLSGGQKMRVSLARAIYARADVYILDDPLAAVDSHISKHIFTHVLGPHGILRGRARVLVTNAVQYLDNVDNIYMLRNGRIIEQGSKTQAMARQGDIFEFIYQHVNNQSSTESSSIKSDTKRSGNNMDTNGYQTTPEKRSLGHTSTGKTRGALTGRGRHKTQDASINQASGTSRIMTTEHRHKGRVKWKTYDAYIKASGACNVSIVIIAFLIAVAGEVCINLWLRHWTSSNTRKAHNNIKDSTKSVLYYLLIYGALGIVNVLVNLLQQIYIWVKCATRSSTVVHQNMLTGVLRSPMSFFNTTPTGRILNRFSADIQKCDEALPINISNCLSQLVSLMLGIVIVGISTPPMLIIFPILAVIGYHYQKLYISSSREIRRLDSTTCSPIYAHFQESADGISTIRAYGQQSRFIAMNEDHIGQHIRVDNAYLLLNQWLAMRLETVGNIVTLGTALIAVASIHYSGIGDPNTFGLAISSTLILCGAANGCIRYYSEVQVCMTHLERATEYAELLPEAANVIEDHRPKETWPQQGIVEFKNYSTRYREGLELVLKDLSFSVQPRQKFGIVGRTGAGKSSLSLALFRIIEAASGQILLDGKDISKYGLFDVRSKLSIIPQDPILFAGTVRENLDPFNNYSDQDIWRVLEQAHLADYIRNKEERLEFMVEQSGSNFSVGQRQLICLARALLKHAKVLVLDEATAAIDNATDTIIQQTIRSEFKNCTVLTIAHRLDTIIDSDMVLVIDNGQLAEYDTPDNLLANKDSLFTKLVKETQNINT</sequence>
<dbReference type="InterPro" id="IPR044726">
    <property type="entry name" value="ABCC_6TM_D2"/>
</dbReference>
<dbReference type="InterPro" id="IPR027417">
    <property type="entry name" value="P-loop_NTPase"/>
</dbReference>
<feature type="transmembrane region" description="Helical" evidence="11">
    <location>
        <begin position="947"/>
        <end position="968"/>
    </location>
</feature>
<keyword evidence="15" id="KW-1185">Reference proteome</keyword>
<evidence type="ECO:0000256" key="10">
    <source>
        <dbReference type="SAM" id="MobiDB-lite"/>
    </source>
</evidence>
<dbReference type="FunFam" id="3.40.50.300:FF:000074">
    <property type="entry name" value="Multidrug resistance-associated protein 5 isoform 1"/>
    <property type="match status" value="1"/>
</dbReference>
<dbReference type="Gene3D" id="3.40.50.300">
    <property type="entry name" value="P-loop containing nucleotide triphosphate hydrolases"/>
    <property type="match status" value="2"/>
</dbReference>
<feature type="domain" description="ABC transporter" evidence="12">
    <location>
        <begin position="623"/>
        <end position="847"/>
    </location>
</feature>
<comment type="subcellular location">
    <subcellularLocation>
        <location evidence="1">Vacuole membrane</location>
        <topology evidence="1">Multi-pass membrane protein</topology>
    </subcellularLocation>
</comment>
<evidence type="ECO:0000256" key="3">
    <source>
        <dbReference type="ARBA" id="ARBA00022448"/>
    </source>
</evidence>
<dbReference type="SUPFAM" id="SSF90123">
    <property type="entry name" value="ABC transporter transmembrane region"/>
    <property type="match status" value="2"/>
</dbReference>
<feature type="transmembrane region" description="Helical" evidence="11">
    <location>
        <begin position="1185"/>
        <end position="1206"/>
    </location>
</feature>
<accession>A0A2G5B9M3</accession>
<keyword evidence="9 11" id="KW-0472">Membrane</keyword>
<feature type="transmembrane region" description="Helical" evidence="11">
    <location>
        <begin position="1212"/>
        <end position="1233"/>
    </location>
</feature>
<evidence type="ECO:0000256" key="6">
    <source>
        <dbReference type="ARBA" id="ARBA00022741"/>
    </source>
</evidence>
<evidence type="ECO:0000313" key="14">
    <source>
        <dbReference type="EMBL" id="PIA15690.1"/>
    </source>
</evidence>
<evidence type="ECO:0000256" key="11">
    <source>
        <dbReference type="SAM" id="Phobius"/>
    </source>
</evidence>
<dbReference type="FunFam" id="1.20.1560.10:FF:000013">
    <property type="entry name" value="ABC transporter C family member 2"/>
    <property type="match status" value="1"/>
</dbReference>
<evidence type="ECO:0000256" key="7">
    <source>
        <dbReference type="ARBA" id="ARBA00022840"/>
    </source>
</evidence>
<dbReference type="InterPro" id="IPR050173">
    <property type="entry name" value="ABC_transporter_C-like"/>
</dbReference>
<feature type="transmembrane region" description="Helical" evidence="11">
    <location>
        <begin position="414"/>
        <end position="433"/>
    </location>
</feature>
<dbReference type="SMART" id="SM00382">
    <property type="entry name" value="AAA"/>
    <property type="match status" value="2"/>
</dbReference>
<reference evidence="14 15" key="1">
    <citation type="journal article" date="2015" name="Genome Biol. Evol.">
        <title>Phylogenomic analyses indicate that early fungi evolved digesting cell walls of algal ancestors of land plants.</title>
        <authorList>
            <person name="Chang Y."/>
            <person name="Wang S."/>
            <person name="Sekimoto S."/>
            <person name="Aerts A.L."/>
            <person name="Choi C."/>
            <person name="Clum A."/>
            <person name="LaButti K.M."/>
            <person name="Lindquist E.A."/>
            <person name="Yee Ngan C."/>
            <person name="Ohm R.A."/>
            <person name="Salamov A.A."/>
            <person name="Grigoriev I.V."/>
            <person name="Spatafora J.W."/>
            <person name="Berbee M.L."/>
        </authorList>
    </citation>
    <scope>NUCLEOTIDE SEQUENCE [LARGE SCALE GENOMIC DNA]</scope>
    <source>
        <strain evidence="14 15">NRRL 1564</strain>
    </source>
</reference>
<organism evidence="14 15">
    <name type="scientific">Coemansia reversa (strain ATCC 12441 / NRRL 1564)</name>
    <dbReference type="NCBI Taxonomy" id="763665"/>
    <lineage>
        <taxon>Eukaryota</taxon>
        <taxon>Fungi</taxon>
        <taxon>Fungi incertae sedis</taxon>
        <taxon>Zoopagomycota</taxon>
        <taxon>Kickxellomycotina</taxon>
        <taxon>Kickxellomycetes</taxon>
        <taxon>Kickxellales</taxon>
        <taxon>Kickxellaceae</taxon>
        <taxon>Coemansia</taxon>
    </lineage>
</organism>
<dbReference type="Proteomes" id="UP000242474">
    <property type="component" value="Unassembled WGS sequence"/>
</dbReference>
<comment type="similarity">
    <text evidence="2">Belongs to the ABC transporter superfamily. ABCC family. Conjugate transporter (TC 3.A.1.208) subfamily.</text>
</comment>
<dbReference type="PANTHER" id="PTHR24223">
    <property type="entry name" value="ATP-BINDING CASSETTE SUB-FAMILY C"/>
    <property type="match status" value="1"/>
</dbReference>
<dbReference type="InterPro" id="IPR036640">
    <property type="entry name" value="ABC1_TM_sf"/>
</dbReference>
<dbReference type="Gene3D" id="1.20.1560.10">
    <property type="entry name" value="ABC transporter type 1, transmembrane domain"/>
    <property type="match status" value="2"/>
</dbReference>
<dbReference type="CDD" id="cd18579">
    <property type="entry name" value="ABC_6TM_ABCC_D1"/>
    <property type="match status" value="1"/>
</dbReference>
<dbReference type="SUPFAM" id="SSF52540">
    <property type="entry name" value="P-loop containing nucleoside triphosphate hydrolases"/>
    <property type="match status" value="2"/>
</dbReference>
<feature type="transmembrane region" description="Helical" evidence="11">
    <location>
        <begin position="1080"/>
        <end position="1108"/>
    </location>
</feature>
<dbReference type="GO" id="GO:0016887">
    <property type="term" value="F:ATP hydrolysis activity"/>
    <property type="evidence" value="ECO:0007669"/>
    <property type="project" value="InterPro"/>
</dbReference>